<comment type="caution">
    <text evidence="2">The sequence shown here is derived from an EMBL/GenBank/DDBJ whole genome shotgun (WGS) entry which is preliminary data.</text>
</comment>
<proteinExistence type="predicted"/>
<organism evidence="2 3">
    <name type="scientific">Colocasia esculenta</name>
    <name type="common">Wild taro</name>
    <name type="synonym">Arum esculentum</name>
    <dbReference type="NCBI Taxonomy" id="4460"/>
    <lineage>
        <taxon>Eukaryota</taxon>
        <taxon>Viridiplantae</taxon>
        <taxon>Streptophyta</taxon>
        <taxon>Embryophyta</taxon>
        <taxon>Tracheophyta</taxon>
        <taxon>Spermatophyta</taxon>
        <taxon>Magnoliopsida</taxon>
        <taxon>Liliopsida</taxon>
        <taxon>Araceae</taxon>
        <taxon>Aroideae</taxon>
        <taxon>Colocasieae</taxon>
        <taxon>Colocasia</taxon>
    </lineage>
</organism>
<evidence type="ECO:0000313" key="2">
    <source>
        <dbReference type="EMBL" id="MQM16479.1"/>
    </source>
</evidence>
<protein>
    <submittedName>
        <fullName evidence="2">Uncharacterized protein</fullName>
    </submittedName>
</protein>
<feature type="compositionally biased region" description="Low complexity" evidence="1">
    <location>
        <begin position="264"/>
        <end position="273"/>
    </location>
</feature>
<dbReference type="PANTHER" id="PTHR33448">
    <property type="entry name" value="CHLOROPLAST PROTEIN HCF243-RELATED"/>
    <property type="match status" value="1"/>
</dbReference>
<name>A0A843XAU7_COLES</name>
<gene>
    <name evidence="2" type="ORF">Taro_049435</name>
</gene>
<dbReference type="Proteomes" id="UP000652761">
    <property type="component" value="Unassembled WGS sequence"/>
</dbReference>
<dbReference type="OrthoDB" id="1919674at2759"/>
<dbReference type="AlphaFoldDB" id="A0A843XAU7"/>
<feature type="compositionally biased region" description="Acidic residues" evidence="1">
    <location>
        <begin position="177"/>
        <end position="199"/>
    </location>
</feature>
<accession>A0A843XAU7</accession>
<sequence>MRGRGAGSNGGGPPTDLLVCFPARAHLALMPKPICSPSRSADAPKRHPSRSATRGQVASPLFRFKTRNTVRAPAVAEVISEPTSPKVTCAGQIKVSRPKTKLPTSASGVNKQSWLSVMEEMEELRHRQRRGRGHSWLQALGLKKEAVHLLHGLRGLRLRMSCFGSFRNPAAGCTDVREEDDSSAGEDEEEEEQEEEGDEEGKQGDAPHTIFSKWFMLLEESPSDQGSLKRKIKDEDQLEGEEEEEEEEEEEDREGQFGGCLVTPSSPSTWSSAPQPPPNALLLMRCRSAPSKGWPDGSGVDGAAAGGAQGDQVTTGKKLREDEKEKERVLLMSYAPDFFKVSPDIAKETWLVGSFDPLSRSRSWKR</sequence>
<feature type="compositionally biased region" description="Acidic residues" evidence="1">
    <location>
        <begin position="236"/>
        <end position="253"/>
    </location>
</feature>
<feature type="region of interest" description="Disordered" evidence="1">
    <location>
        <begin position="169"/>
        <end position="206"/>
    </location>
</feature>
<evidence type="ECO:0000256" key="1">
    <source>
        <dbReference type="SAM" id="MobiDB-lite"/>
    </source>
</evidence>
<keyword evidence="3" id="KW-1185">Reference proteome</keyword>
<dbReference type="EMBL" id="NMUH01007025">
    <property type="protein sequence ID" value="MQM16479.1"/>
    <property type="molecule type" value="Genomic_DNA"/>
</dbReference>
<feature type="region of interest" description="Disordered" evidence="1">
    <location>
        <begin position="34"/>
        <end position="57"/>
    </location>
</feature>
<evidence type="ECO:0000313" key="3">
    <source>
        <dbReference type="Proteomes" id="UP000652761"/>
    </source>
</evidence>
<feature type="region of interest" description="Disordered" evidence="1">
    <location>
        <begin position="223"/>
        <end position="322"/>
    </location>
</feature>
<reference evidence="2" key="1">
    <citation type="submission" date="2017-07" db="EMBL/GenBank/DDBJ databases">
        <title>Taro Niue Genome Assembly and Annotation.</title>
        <authorList>
            <person name="Atibalentja N."/>
            <person name="Keating K."/>
            <person name="Fields C.J."/>
        </authorList>
    </citation>
    <scope>NUCLEOTIDE SEQUENCE</scope>
    <source>
        <strain evidence="2">Niue_2</strain>
        <tissue evidence="2">Leaf</tissue>
    </source>
</reference>
<dbReference type="PANTHER" id="PTHR33448:SF3">
    <property type="entry name" value="OS09G0370000 PROTEIN"/>
    <property type="match status" value="1"/>
</dbReference>